<dbReference type="EMBL" id="JPRF03000021">
    <property type="protein sequence ID" value="OEV37073.1"/>
    <property type="molecule type" value="Genomic_DNA"/>
</dbReference>
<name>A0A1E7N9C2_KITAU</name>
<evidence type="ECO:0000313" key="2">
    <source>
        <dbReference type="EMBL" id="OEV37073.1"/>
    </source>
</evidence>
<accession>A0A8H9HZU6</accession>
<dbReference type="AlphaFoldDB" id="A0A1E7N9C2"/>
<keyword evidence="3" id="KW-1185">Reference proteome</keyword>
<dbReference type="GeneID" id="97489403"/>
<proteinExistence type="predicted"/>
<dbReference type="KEGG" id="kau:B6264_24590"/>
<accession>A0A1E7N9C2</accession>
<dbReference type="Proteomes" id="UP000037395">
    <property type="component" value="Unassembled WGS sequence"/>
</dbReference>
<protein>
    <submittedName>
        <fullName evidence="2">Uncharacterized protein</fullName>
    </submittedName>
</protein>
<evidence type="ECO:0000313" key="1">
    <source>
        <dbReference type="EMBL" id="GGV01339.1"/>
    </source>
</evidence>
<comment type="caution">
    <text evidence="2">The sequence shown here is derived from an EMBL/GenBank/DDBJ whole genome shotgun (WGS) entry which is preliminary data.</text>
</comment>
<reference evidence="3" key="4">
    <citation type="submission" date="2016-08" db="EMBL/GenBank/DDBJ databases">
        <title>Sequencing, assembly and comparative genomics of S. aureofaciens ATCC 10762.</title>
        <authorList>
            <person name="Gradnigo J.S."/>
            <person name="Johnson N."/>
            <person name="Somerville G.A."/>
        </authorList>
    </citation>
    <scope>NUCLEOTIDE SEQUENCE [LARGE SCALE GENOMIC DNA]</scope>
    <source>
        <strain evidence="3">ATCC 10762 / DSM 40127 / CCM 3239 / JCM 4008 / LMG 5968 / NBRC 12843 / NCIMB 8234 / A-377</strain>
    </source>
</reference>
<reference evidence="2 3" key="2">
    <citation type="submission" date="2014-07" db="EMBL/GenBank/DDBJ databases">
        <authorList>
            <person name="Zhang J.E."/>
            <person name="Yang H."/>
            <person name="Guo J."/>
            <person name="Deng Z."/>
            <person name="Luo H."/>
            <person name="Luo M."/>
            <person name="Zhao B."/>
        </authorList>
    </citation>
    <scope>NUCLEOTIDE SEQUENCE [LARGE SCALE GENOMIC DNA]</scope>
    <source>
        <strain evidence="2">ATCC 10762</strain>
        <strain evidence="3">ATCC 10762 / DSM 40127 / CCM 3239 / JCM 4008 / LMG 5968 / NBRC 12843 / NCIMB 8234 / A-377</strain>
    </source>
</reference>
<reference evidence="1" key="1">
    <citation type="journal article" date="2014" name="Int. J. Syst. Evol. Microbiol.">
        <title>Complete genome sequence of Corynebacterium casei LMG S-19264T (=DSM 44701T), isolated from a smear-ripened cheese.</title>
        <authorList>
            <consortium name="US DOE Joint Genome Institute (JGI-PGF)"/>
            <person name="Walter F."/>
            <person name="Albersmeier A."/>
            <person name="Kalinowski J."/>
            <person name="Ruckert C."/>
        </authorList>
    </citation>
    <scope>NUCLEOTIDE SEQUENCE</scope>
    <source>
        <strain evidence="1">JCM 4434</strain>
    </source>
</reference>
<dbReference type="Proteomes" id="UP000610124">
    <property type="component" value="Unassembled WGS sequence"/>
</dbReference>
<reference evidence="1" key="5">
    <citation type="submission" date="2020-09" db="EMBL/GenBank/DDBJ databases">
        <authorList>
            <person name="Sun Q."/>
            <person name="Ohkuma M."/>
        </authorList>
    </citation>
    <scope>NUCLEOTIDE SEQUENCE</scope>
    <source>
        <strain evidence="1">JCM 4434</strain>
    </source>
</reference>
<dbReference type="RefSeq" id="WP_030556103.1">
    <property type="nucleotide sequence ID" value="NZ_BMUB01000025.1"/>
</dbReference>
<sequence>MAEHSYGDIRIEAPESGALVRKRLHMFFAVGPEDPPLGANVLSVLGEGPLHAANAEVPAHIGPDVTLPTEFDSLDLHGPLCSAPPGLGSLLIRDHRRGPAVREVRYH</sequence>
<dbReference type="EMBL" id="BMUB01000025">
    <property type="protein sequence ID" value="GGV01339.1"/>
    <property type="molecule type" value="Genomic_DNA"/>
</dbReference>
<gene>
    <name evidence="1" type="ORF">GCM10010502_64890</name>
    <name evidence="2" type="ORF">HS99_0004405</name>
</gene>
<dbReference type="OrthoDB" id="3295928at2"/>
<evidence type="ECO:0000313" key="3">
    <source>
        <dbReference type="Proteomes" id="UP000037395"/>
    </source>
</evidence>
<reference evidence="2" key="3">
    <citation type="submission" date="2016-08" db="EMBL/GenBank/DDBJ databases">
        <title>Sequencing, Assembly and Comparative Genomics of S. aureofaciens ATCC 10762.</title>
        <authorList>
            <person name="Gradnigo J.S."/>
            <person name="Johnson N."/>
            <person name="Somerville G.A."/>
        </authorList>
    </citation>
    <scope>NUCLEOTIDE SEQUENCE [LARGE SCALE GENOMIC DNA]</scope>
    <source>
        <strain evidence="2">ATCC 10762</strain>
    </source>
</reference>
<organism evidence="2 3">
    <name type="scientific">Kitasatospora aureofaciens</name>
    <name type="common">Streptomyces aureofaciens</name>
    <dbReference type="NCBI Taxonomy" id="1894"/>
    <lineage>
        <taxon>Bacteria</taxon>
        <taxon>Bacillati</taxon>
        <taxon>Actinomycetota</taxon>
        <taxon>Actinomycetes</taxon>
        <taxon>Kitasatosporales</taxon>
        <taxon>Streptomycetaceae</taxon>
        <taxon>Kitasatospora</taxon>
    </lineage>
</organism>